<gene>
    <name evidence="2" type="ORF">D5S18_04830</name>
</gene>
<dbReference type="EMBL" id="QZFU01000012">
    <property type="protein sequence ID" value="RJO78845.1"/>
    <property type="molecule type" value="Genomic_DNA"/>
</dbReference>
<dbReference type="AlphaFoldDB" id="A0A3A4KYF7"/>
<name>A0A3A4KYF7_9NOCA</name>
<accession>A0A3A4KYF7</accession>
<evidence type="ECO:0000259" key="1">
    <source>
        <dbReference type="Pfam" id="PF14832"/>
    </source>
</evidence>
<sequence length="140" mass="16167">MPLWQIYHPVDTYSDQDKQDFADTVTAFYTRVGLPDFYVVVLFHEVPTSSFFVGGKPSAGSVRVVVDHLARQAVGAEMRKRMTERVADLIRPYTADRGLYWEFNITESERDLWMIDGLWPPDQGSAAEQLWAEEHRPLPY</sequence>
<evidence type="ECO:0000313" key="3">
    <source>
        <dbReference type="Proteomes" id="UP000266677"/>
    </source>
</evidence>
<dbReference type="OrthoDB" id="7595039at2"/>
<protein>
    <submittedName>
        <fullName evidence="2">4-oxalocrotonate tautomerase</fullName>
    </submittedName>
</protein>
<comment type="caution">
    <text evidence="2">The sequence shown here is derived from an EMBL/GenBank/DDBJ whole genome shotgun (WGS) entry which is preliminary data.</text>
</comment>
<organism evidence="2 3">
    <name type="scientific">Nocardia panacis</name>
    <dbReference type="NCBI Taxonomy" id="2340916"/>
    <lineage>
        <taxon>Bacteria</taxon>
        <taxon>Bacillati</taxon>
        <taxon>Actinomycetota</taxon>
        <taxon>Actinomycetes</taxon>
        <taxon>Mycobacteriales</taxon>
        <taxon>Nocardiaceae</taxon>
        <taxon>Nocardia</taxon>
    </lineage>
</organism>
<dbReference type="Proteomes" id="UP000266677">
    <property type="component" value="Unassembled WGS sequence"/>
</dbReference>
<evidence type="ECO:0000313" key="2">
    <source>
        <dbReference type="EMBL" id="RJO78845.1"/>
    </source>
</evidence>
<dbReference type="Pfam" id="PF14832">
    <property type="entry name" value="Tautomerase_3"/>
    <property type="match status" value="1"/>
</dbReference>
<dbReference type="RefSeq" id="WP_120038363.1">
    <property type="nucleotide sequence ID" value="NZ_QZFU01000012.1"/>
</dbReference>
<keyword evidence="3" id="KW-1185">Reference proteome</keyword>
<feature type="domain" description="Tautomerase cis-CaaD-like" evidence="1">
    <location>
        <begin position="1"/>
        <end position="135"/>
    </location>
</feature>
<dbReference type="Gene3D" id="3.30.429.10">
    <property type="entry name" value="Macrophage Migration Inhibitory Factor"/>
    <property type="match status" value="1"/>
</dbReference>
<proteinExistence type="predicted"/>
<dbReference type="InterPro" id="IPR028116">
    <property type="entry name" value="Cis-CaaD-like"/>
</dbReference>
<dbReference type="SUPFAM" id="SSF55331">
    <property type="entry name" value="Tautomerase/MIF"/>
    <property type="match status" value="1"/>
</dbReference>
<dbReference type="InterPro" id="IPR014347">
    <property type="entry name" value="Tautomerase/MIF_sf"/>
</dbReference>
<reference evidence="2 3" key="1">
    <citation type="submission" date="2018-09" db="EMBL/GenBank/DDBJ databases">
        <title>YIM PH21274 draft genome.</title>
        <authorList>
            <person name="Miao C."/>
        </authorList>
    </citation>
    <scope>NUCLEOTIDE SEQUENCE [LARGE SCALE GENOMIC DNA]</scope>
    <source>
        <strain evidence="2 3">YIM PH 21724</strain>
    </source>
</reference>